<sequence>MPLPAFSLFSTQNEIISLCTQLILGIGSSVDLSAVAVVTKSLCGTDLKFIVNDAAIRAVRRVSSKLRAGNDPDSITPTVTAEDHIVT</sequence>
<evidence type="ECO:0000259" key="2">
    <source>
        <dbReference type="Pfam" id="PF17862"/>
    </source>
</evidence>
<dbReference type="AlphaFoldDB" id="A0ABD3M4W0"/>
<evidence type="ECO:0000313" key="4">
    <source>
        <dbReference type="Proteomes" id="UP001530293"/>
    </source>
</evidence>
<dbReference type="InterPro" id="IPR041569">
    <property type="entry name" value="AAA_lid_3"/>
</dbReference>
<proteinExistence type="predicted"/>
<accession>A0ABD3M4W0</accession>
<reference evidence="3 4" key="1">
    <citation type="submission" date="2024-10" db="EMBL/GenBank/DDBJ databases">
        <title>Updated reference genomes for cyclostephanoid diatoms.</title>
        <authorList>
            <person name="Roberts W.R."/>
            <person name="Alverson A.J."/>
        </authorList>
    </citation>
    <scope>NUCLEOTIDE SEQUENCE [LARGE SCALE GENOMIC DNA]</scope>
    <source>
        <strain evidence="3 4">AJA232-27</strain>
    </source>
</reference>
<dbReference type="Gene3D" id="1.10.8.60">
    <property type="match status" value="1"/>
</dbReference>
<name>A0ABD3M4W0_9STRA</name>
<feature type="region of interest" description="Disordered" evidence="1">
    <location>
        <begin position="67"/>
        <end position="87"/>
    </location>
</feature>
<comment type="caution">
    <text evidence="3">The sequence shown here is derived from an EMBL/GenBank/DDBJ whole genome shotgun (WGS) entry which is preliminary data.</text>
</comment>
<gene>
    <name evidence="3" type="ORF">ACHAWU_008655</name>
</gene>
<organism evidence="3 4">
    <name type="scientific">Discostella pseudostelligera</name>
    <dbReference type="NCBI Taxonomy" id="259834"/>
    <lineage>
        <taxon>Eukaryota</taxon>
        <taxon>Sar</taxon>
        <taxon>Stramenopiles</taxon>
        <taxon>Ochrophyta</taxon>
        <taxon>Bacillariophyta</taxon>
        <taxon>Coscinodiscophyceae</taxon>
        <taxon>Thalassiosirophycidae</taxon>
        <taxon>Stephanodiscales</taxon>
        <taxon>Stephanodiscaceae</taxon>
        <taxon>Discostella</taxon>
    </lineage>
</organism>
<keyword evidence="4" id="KW-1185">Reference proteome</keyword>
<dbReference type="Proteomes" id="UP001530293">
    <property type="component" value="Unassembled WGS sequence"/>
</dbReference>
<dbReference type="Pfam" id="PF17862">
    <property type="entry name" value="AAA_lid_3"/>
    <property type="match status" value="1"/>
</dbReference>
<protein>
    <recommendedName>
        <fullName evidence="2">AAA ATPase AAA+ lid domain-containing protein</fullName>
    </recommendedName>
</protein>
<evidence type="ECO:0000313" key="3">
    <source>
        <dbReference type="EMBL" id="KAL3759046.1"/>
    </source>
</evidence>
<feature type="domain" description="AAA ATPase AAA+ lid" evidence="2">
    <location>
        <begin position="29"/>
        <end position="65"/>
    </location>
</feature>
<dbReference type="EMBL" id="JALLBG020000214">
    <property type="protein sequence ID" value="KAL3759046.1"/>
    <property type="molecule type" value="Genomic_DNA"/>
</dbReference>
<evidence type="ECO:0000256" key="1">
    <source>
        <dbReference type="SAM" id="MobiDB-lite"/>
    </source>
</evidence>